<dbReference type="PaxDb" id="67767-A0A0J7KHS2"/>
<accession>A0A0J7KHS2</accession>
<reference evidence="1 2" key="1">
    <citation type="submission" date="2015-04" db="EMBL/GenBank/DDBJ databases">
        <title>Lasius niger genome sequencing.</title>
        <authorList>
            <person name="Konorov E.A."/>
            <person name="Nikitin M.A."/>
            <person name="Kirill M.V."/>
            <person name="Chang P."/>
        </authorList>
    </citation>
    <scope>NUCLEOTIDE SEQUENCE [LARGE SCALE GENOMIC DNA]</scope>
    <source>
        <tissue evidence="1">Whole</tissue>
    </source>
</reference>
<evidence type="ECO:0000313" key="2">
    <source>
        <dbReference type="Proteomes" id="UP000036403"/>
    </source>
</evidence>
<keyword evidence="2" id="KW-1185">Reference proteome</keyword>
<gene>
    <name evidence="1" type="ORF">RF55_10301</name>
</gene>
<protein>
    <submittedName>
        <fullName evidence="1">Uncharacterized protein</fullName>
    </submittedName>
</protein>
<dbReference type="AlphaFoldDB" id="A0A0J7KHS2"/>
<organism evidence="1 2">
    <name type="scientific">Lasius niger</name>
    <name type="common">Black garden ant</name>
    <dbReference type="NCBI Taxonomy" id="67767"/>
    <lineage>
        <taxon>Eukaryota</taxon>
        <taxon>Metazoa</taxon>
        <taxon>Ecdysozoa</taxon>
        <taxon>Arthropoda</taxon>
        <taxon>Hexapoda</taxon>
        <taxon>Insecta</taxon>
        <taxon>Pterygota</taxon>
        <taxon>Neoptera</taxon>
        <taxon>Endopterygota</taxon>
        <taxon>Hymenoptera</taxon>
        <taxon>Apocrita</taxon>
        <taxon>Aculeata</taxon>
        <taxon>Formicoidea</taxon>
        <taxon>Formicidae</taxon>
        <taxon>Formicinae</taxon>
        <taxon>Lasius</taxon>
        <taxon>Lasius</taxon>
    </lineage>
</organism>
<name>A0A0J7KHS2_LASNI</name>
<dbReference type="OrthoDB" id="7554836at2759"/>
<comment type="caution">
    <text evidence="1">The sequence shown here is derived from an EMBL/GenBank/DDBJ whole genome shotgun (WGS) entry which is preliminary data.</text>
</comment>
<proteinExistence type="predicted"/>
<evidence type="ECO:0000313" key="1">
    <source>
        <dbReference type="EMBL" id="KMQ89998.1"/>
    </source>
</evidence>
<dbReference type="EMBL" id="LBMM01007149">
    <property type="protein sequence ID" value="KMQ89998.1"/>
    <property type="molecule type" value="Genomic_DNA"/>
</dbReference>
<sequence length="116" mass="13323">MSEALAKQDALLRMVSRALENFKKVGRLNYTPAKIRSRISSLKDQWNQCIQGHAALLQIYPEAKRANLDYFQEDQLDEHEEIYQTTLDFMTELLEELEPPMITVSPATKCYGSTIA</sequence>
<dbReference type="Proteomes" id="UP000036403">
    <property type="component" value="Unassembled WGS sequence"/>
</dbReference>